<dbReference type="AlphaFoldDB" id="A0A9P4Q8X2"/>
<organism evidence="1 2">
    <name type="scientific">Polychaeton citri CBS 116435</name>
    <dbReference type="NCBI Taxonomy" id="1314669"/>
    <lineage>
        <taxon>Eukaryota</taxon>
        <taxon>Fungi</taxon>
        <taxon>Dikarya</taxon>
        <taxon>Ascomycota</taxon>
        <taxon>Pezizomycotina</taxon>
        <taxon>Dothideomycetes</taxon>
        <taxon>Dothideomycetidae</taxon>
        <taxon>Capnodiales</taxon>
        <taxon>Capnodiaceae</taxon>
        <taxon>Polychaeton</taxon>
    </lineage>
</organism>
<reference evidence="1" key="1">
    <citation type="journal article" date="2020" name="Stud. Mycol.">
        <title>101 Dothideomycetes genomes: a test case for predicting lifestyles and emergence of pathogens.</title>
        <authorList>
            <person name="Haridas S."/>
            <person name="Albert R."/>
            <person name="Binder M."/>
            <person name="Bloem J."/>
            <person name="Labutti K."/>
            <person name="Salamov A."/>
            <person name="Andreopoulos B."/>
            <person name="Baker S."/>
            <person name="Barry K."/>
            <person name="Bills G."/>
            <person name="Bluhm B."/>
            <person name="Cannon C."/>
            <person name="Castanera R."/>
            <person name="Culley D."/>
            <person name="Daum C."/>
            <person name="Ezra D."/>
            <person name="Gonzalez J."/>
            <person name="Henrissat B."/>
            <person name="Kuo A."/>
            <person name="Liang C."/>
            <person name="Lipzen A."/>
            <person name="Lutzoni F."/>
            <person name="Magnuson J."/>
            <person name="Mondo S."/>
            <person name="Nolan M."/>
            <person name="Ohm R."/>
            <person name="Pangilinan J."/>
            <person name="Park H.-J."/>
            <person name="Ramirez L."/>
            <person name="Alfaro M."/>
            <person name="Sun H."/>
            <person name="Tritt A."/>
            <person name="Yoshinaga Y."/>
            <person name="Zwiers L.-H."/>
            <person name="Turgeon B."/>
            <person name="Goodwin S."/>
            <person name="Spatafora J."/>
            <person name="Crous P."/>
            <person name="Grigoriev I."/>
        </authorList>
    </citation>
    <scope>NUCLEOTIDE SEQUENCE</scope>
    <source>
        <strain evidence="1">CBS 116435</strain>
    </source>
</reference>
<proteinExistence type="predicted"/>
<name>A0A9P4Q8X2_9PEZI</name>
<comment type="caution">
    <text evidence="1">The sequence shown here is derived from an EMBL/GenBank/DDBJ whole genome shotgun (WGS) entry which is preliminary data.</text>
</comment>
<evidence type="ECO:0000313" key="2">
    <source>
        <dbReference type="Proteomes" id="UP000799441"/>
    </source>
</evidence>
<protein>
    <submittedName>
        <fullName evidence="1">Uncharacterized protein</fullName>
    </submittedName>
</protein>
<dbReference type="EMBL" id="MU003791">
    <property type="protein sequence ID" value="KAF2721388.1"/>
    <property type="molecule type" value="Genomic_DNA"/>
</dbReference>
<accession>A0A9P4Q8X2</accession>
<keyword evidence="2" id="KW-1185">Reference proteome</keyword>
<evidence type="ECO:0000313" key="1">
    <source>
        <dbReference type="EMBL" id="KAF2721388.1"/>
    </source>
</evidence>
<sequence>MHPGRALMLVLKQLQGSLKSITAVRPKLDETARAPVLVAGKANSLFFKNRQLSRTRDMRMEGRNTSIRGFNMTLGSLIVEKARLSSSLRAIMRLQTAHTAVLLFDHGLPASPWTMCVSTPVLAIANREACRCGGRTEGRIIAAMAMYNRRSYLDLGCDQEFRCVGPGSCAYARPSTTDLQDRGSTVYS</sequence>
<gene>
    <name evidence="1" type="ORF">K431DRAFT_73471</name>
</gene>
<dbReference type="Proteomes" id="UP000799441">
    <property type="component" value="Unassembled WGS sequence"/>
</dbReference>